<gene>
    <name evidence="1" type="ORF">GV828_06130</name>
</gene>
<evidence type="ECO:0000313" key="2">
    <source>
        <dbReference type="Proteomes" id="UP000798602"/>
    </source>
</evidence>
<organism evidence="1 2">
    <name type="scientific">Flavobacterium ichthyis</name>
    <dbReference type="NCBI Taxonomy" id="2698827"/>
    <lineage>
        <taxon>Bacteria</taxon>
        <taxon>Pseudomonadati</taxon>
        <taxon>Bacteroidota</taxon>
        <taxon>Flavobacteriia</taxon>
        <taxon>Flavobacteriales</taxon>
        <taxon>Flavobacteriaceae</taxon>
        <taxon>Flavobacterium</taxon>
    </lineage>
</organism>
<evidence type="ECO:0000313" key="1">
    <source>
        <dbReference type="EMBL" id="NBL64777.1"/>
    </source>
</evidence>
<protein>
    <submittedName>
        <fullName evidence="1">Uncharacterized protein</fullName>
    </submittedName>
</protein>
<proteinExistence type="predicted"/>
<name>A0ABW9Z877_9FLAO</name>
<accession>A0ABW9Z877</accession>
<reference evidence="2" key="1">
    <citation type="submission" date="2020-01" db="EMBL/GenBank/DDBJ databases">
        <title>Sphingomonas sp. strain CSW-10.</title>
        <authorList>
            <person name="Chen W.-M."/>
        </authorList>
    </citation>
    <scope>NUCLEOTIDE SEQUENCE [LARGE SCALE GENOMIC DNA]</scope>
    <source>
        <strain evidence="2">NST-5</strain>
    </source>
</reference>
<comment type="caution">
    <text evidence="1">The sequence shown here is derived from an EMBL/GenBank/DDBJ whole genome shotgun (WGS) entry which is preliminary data.</text>
</comment>
<dbReference type="Proteomes" id="UP000798602">
    <property type="component" value="Unassembled WGS sequence"/>
</dbReference>
<dbReference type="EMBL" id="JAABLM010000006">
    <property type="protein sequence ID" value="NBL64777.1"/>
    <property type="molecule type" value="Genomic_DNA"/>
</dbReference>
<sequence>MPYIIVTDKVNKQLTYFRNIFRQGDTWHNLSDINLTPISKKFQIENIGIGWEVDLY</sequence>
<keyword evidence="2" id="KW-1185">Reference proteome</keyword>